<feature type="chain" id="PRO_5044754521" evidence="1">
    <location>
        <begin position="16"/>
        <end position="51"/>
    </location>
</feature>
<dbReference type="Proteomes" id="UP001529510">
    <property type="component" value="Unassembled WGS sequence"/>
</dbReference>
<evidence type="ECO:0000313" key="3">
    <source>
        <dbReference type="Proteomes" id="UP001529510"/>
    </source>
</evidence>
<gene>
    <name evidence="2" type="ORF">M9458_045478</name>
</gene>
<keyword evidence="1" id="KW-0732">Signal</keyword>
<organism evidence="2 3">
    <name type="scientific">Cirrhinus mrigala</name>
    <name type="common">Mrigala</name>
    <dbReference type="NCBI Taxonomy" id="683832"/>
    <lineage>
        <taxon>Eukaryota</taxon>
        <taxon>Metazoa</taxon>
        <taxon>Chordata</taxon>
        <taxon>Craniata</taxon>
        <taxon>Vertebrata</taxon>
        <taxon>Euteleostomi</taxon>
        <taxon>Actinopterygii</taxon>
        <taxon>Neopterygii</taxon>
        <taxon>Teleostei</taxon>
        <taxon>Ostariophysi</taxon>
        <taxon>Cypriniformes</taxon>
        <taxon>Cyprinidae</taxon>
        <taxon>Labeoninae</taxon>
        <taxon>Labeonini</taxon>
        <taxon>Cirrhinus</taxon>
    </lineage>
</organism>
<name>A0ABD0NIB9_CIRMR</name>
<reference evidence="2 3" key="1">
    <citation type="submission" date="2024-05" db="EMBL/GenBank/DDBJ databases">
        <title>Genome sequencing and assembly of Indian major carp, Cirrhinus mrigala (Hamilton, 1822).</title>
        <authorList>
            <person name="Mohindra V."/>
            <person name="Chowdhury L.M."/>
            <person name="Lal K."/>
            <person name="Jena J.K."/>
        </authorList>
    </citation>
    <scope>NUCLEOTIDE SEQUENCE [LARGE SCALE GENOMIC DNA]</scope>
    <source>
        <strain evidence="2">CM1030</strain>
        <tissue evidence="2">Blood</tissue>
    </source>
</reference>
<dbReference type="AlphaFoldDB" id="A0ABD0NIB9"/>
<evidence type="ECO:0000313" key="2">
    <source>
        <dbReference type="EMBL" id="KAL0161753.1"/>
    </source>
</evidence>
<feature type="non-terminal residue" evidence="2">
    <location>
        <position position="1"/>
    </location>
</feature>
<dbReference type="EMBL" id="JAMKFB020000022">
    <property type="protein sequence ID" value="KAL0161753.1"/>
    <property type="molecule type" value="Genomic_DNA"/>
</dbReference>
<evidence type="ECO:0000256" key="1">
    <source>
        <dbReference type="SAM" id="SignalP"/>
    </source>
</evidence>
<proteinExistence type="predicted"/>
<feature type="signal peptide" evidence="1">
    <location>
        <begin position="1"/>
        <end position="15"/>
    </location>
</feature>
<feature type="non-terminal residue" evidence="2">
    <location>
        <position position="51"/>
    </location>
</feature>
<sequence length="51" mass="5676">AQLLAFAVLLSAVIKQRCITAGAPFWIEGEMPVFVVRPHDPNRDARTLTVR</sequence>
<comment type="caution">
    <text evidence="2">The sequence shown here is derived from an EMBL/GenBank/DDBJ whole genome shotgun (WGS) entry which is preliminary data.</text>
</comment>
<accession>A0ABD0NIB9</accession>
<protein>
    <submittedName>
        <fullName evidence="2">Uncharacterized protein</fullName>
    </submittedName>
</protein>
<keyword evidence="3" id="KW-1185">Reference proteome</keyword>